<feature type="region of interest" description="Disordered" evidence="2">
    <location>
        <begin position="282"/>
        <end position="307"/>
    </location>
</feature>
<protein>
    <recommendedName>
        <fullName evidence="9">Dimethylglycine dehydrogenase</fullName>
    </recommendedName>
</protein>
<evidence type="ECO:0000259" key="3">
    <source>
        <dbReference type="Pfam" id="PF01266"/>
    </source>
</evidence>
<organism evidence="7 8">
    <name type="scientific">Cyclostephanos tholiformis</name>
    <dbReference type="NCBI Taxonomy" id="382380"/>
    <lineage>
        <taxon>Eukaryota</taxon>
        <taxon>Sar</taxon>
        <taxon>Stramenopiles</taxon>
        <taxon>Ochrophyta</taxon>
        <taxon>Bacillariophyta</taxon>
        <taxon>Coscinodiscophyceae</taxon>
        <taxon>Thalassiosirophycidae</taxon>
        <taxon>Stephanodiscales</taxon>
        <taxon>Stephanodiscaceae</taxon>
        <taxon>Cyclostephanos</taxon>
    </lineage>
</organism>
<dbReference type="InterPro" id="IPR028896">
    <property type="entry name" value="GcvT/YgfZ/DmdA"/>
</dbReference>
<sequence>MLRSYFRRGAEVALVDRQIAAVTIATHYREYHEHRRPRRFRMHGDDGSDGGGGGTASTMRRGGRSSSSSPPSSATSTTSNSVMTTTKTTTTTTTTPPSEANVIVIGGGIVGSSVAYHLGKLGVTDVLLLEKHHLTSGTTWHAAGLINTFGSLSHTSTNMRRYTRELYETILPNETGMSCGYMNVGFIELASDADRLEYYRRVASFNRLCGVDVREITSEEVRERCPIIETNDVMAGFYVESDGRANPTDATMALVKGARMNGVHVIEGISVSGVITTADADASDTNGGGGGGLSRRHGGRGVGGVPKVTGVTLSSGETIRSNVVVNCAGMWARQLGERCGVNVPNQAAEHYYLITEPIRDIDPNWPVVEDSSRFLYVRPEGGGLMLGLFEAEGASWNVDAIPEDGFHYGRIEPNFDRMGPYIEKAMERVPIARNSGIKSFFCGPESFTPDGYPIIGESSELRNYYVAAGMNSLGILTGGGVGMVLARWIKDGRAPHDVDVTAMDASRFKKYQNNPRYREHRAGETLGNTYKVHYPDRQPRTCRGGRRSALHDRLAARNAFFRDVSGWESPSWYAPISSDDDIDGIGSDFPPAEVVATRQSFGRPDWFNHWSDEHNACRNGVALFDMSFMSKFAVIGRDSGELLNRLSTANVDGDVGVITYTQWLNESGRMEADLTVTKIDEGHFLVVATDTQHNQVVTRLRRHLGEEGGGDRRFDASILDITGAYCQINLQGPKSRDLLQELTAHDLSNDAFPFRKVAEIDMGYARVMCARITYVGELGYELYIPVESAVHVYDLIVEAGMRDHGLRHAGLRALGSLRHEKGYRDYGHDVDNTDHILDVGLDFTCDFNKPSGFIGREAVIEHKRRVAASGGMSKRLAQILVNDAMPLLHHGEVLWRDGNRICEVRSASYGHTLGGAVGLCMLERREENGPIDKSYVSDGVWSIEIGKDFYPCTVSLRPLYDPTGKRSKV</sequence>
<dbReference type="Gene3D" id="3.30.70.1400">
    <property type="entry name" value="Aminomethyltransferase beta-barrel domains"/>
    <property type="match status" value="1"/>
</dbReference>
<dbReference type="Gene3D" id="3.30.9.10">
    <property type="entry name" value="D-Amino Acid Oxidase, subunit A, domain 2"/>
    <property type="match status" value="1"/>
</dbReference>
<dbReference type="InterPro" id="IPR032503">
    <property type="entry name" value="FAO_M"/>
</dbReference>
<evidence type="ECO:0000259" key="5">
    <source>
        <dbReference type="Pfam" id="PF08669"/>
    </source>
</evidence>
<name>A0ABD3SGZ6_9STRA</name>
<dbReference type="PANTHER" id="PTHR43757:SF15">
    <property type="entry name" value="PYRUVATE DEHYDROGENASE PHOSPHATASE REGULATORY SUBUNIT, MITOCHONDRIAL-LIKE"/>
    <property type="match status" value="1"/>
</dbReference>
<reference evidence="7 8" key="1">
    <citation type="submission" date="2024-10" db="EMBL/GenBank/DDBJ databases">
        <title>Updated reference genomes for cyclostephanoid diatoms.</title>
        <authorList>
            <person name="Roberts W.R."/>
            <person name="Alverson A.J."/>
        </authorList>
    </citation>
    <scope>NUCLEOTIDE SEQUENCE [LARGE SCALE GENOMIC DNA]</scope>
    <source>
        <strain evidence="7 8">AJA228-03</strain>
    </source>
</reference>
<dbReference type="Pfam" id="PF16350">
    <property type="entry name" value="FAO_M"/>
    <property type="match status" value="1"/>
</dbReference>
<feature type="compositionally biased region" description="Low complexity" evidence="2">
    <location>
        <begin position="56"/>
        <end position="99"/>
    </location>
</feature>
<feature type="region of interest" description="Disordered" evidence="2">
    <location>
        <begin position="34"/>
        <end position="99"/>
    </location>
</feature>
<dbReference type="SUPFAM" id="SSF101790">
    <property type="entry name" value="Aminomethyltransferase beta-barrel domain"/>
    <property type="match status" value="1"/>
</dbReference>
<dbReference type="SUPFAM" id="SSF103025">
    <property type="entry name" value="Folate-binding domain"/>
    <property type="match status" value="1"/>
</dbReference>
<dbReference type="Gene3D" id="3.50.50.60">
    <property type="entry name" value="FAD/NAD(P)-binding domain"/>
    <property type="match status" value="1"/>
</dbReference>
<feature type="domain" description="FAD dependent oxidoreductase central" evidence="6">
    <location>
        <begin position="497"/>
        <end position="548"/>
    </location>
</feature>
<evidence type="ECO:0000259" key="6">
    <source>
        <dbReference type="Pfam" id="PF16350"/>
    </source>
</evidence>
<feature type="domain" description="GCVT N-terminal" evidence="4">
    <location>
        <begin position="550"/>
        <end position="849"/>
    </location>
</feature>
<dbReference type="InterPro" id="IPR013977">
    <property type="entry name" value="GcvT_C"/>
</dbReference>
<dbReference type="InterPro" id="IPR029043">
    <property type="entry name" value="GcvT/YgfZ_C"/>
</dbReference>
<dbReference type="Gene3D" id="2.40.30.110">
    <property type="entry name" value="Aminomethyltransferase beta-barrel domains"/>
    <property type="match status" value="1"/>
</dbReference>
<dbReference type="Pfam" id="PF01571">
    <property type="entry name" value="GCV_T"/>
    <property type="match status" value="1"/>
</dbReference>
<dbReference type="SUPFAM" id="SSF54373">
    <property type="entry name" value="FAD-linked reductases, C-terminal domain"/>
    <property type="match status" value="1"/>
</dbReference>
<dbReference type="Pfam" id="PF08669">
    <property type="entry name" value="GCV_T_C"/>
    <property type="match status" value="1"/>
</dbReference>
<dbReference type="Pfam" id="PF01266">
    <property type="entry name" value="DAO"/>
    <property type="match status" value="1"/>
</dbReference>
<evidence type="ECO:0000259" key="4">
    <source>
        <dbReference type="Pfam" id="PF01571"/>
    </source>
</evidence>
<keyword evidence="8" id="KW-1185">Reference proteome</keyword>
<evidence type="ECO:0000313" key="7">
    <source>
        <dbReference type="EMBL" id="KAL3823567.1"/>
    </source>
</evidence>
<comment type="similarity">
    <text evidence="1">Belongs to the GcvT family.</text>
</comment>
<proteinExistence type="inferred from homology"/>
<evidence type="ECO:0008006" key="9">
    <source>
        <dbReference type="Google" id="ProtNLM"/>
    </source>
</evidence>
<dbReference type="InterPro" id="IPR006076">
    <property type="entry name" value="FAD-dep_OxRdtase"/>
</dbReference>
<dbReference type="InterPro" id="IPR027266">
    <property type="entry name" value="TrmE/GcvT-like"/>
</dbReference>
<evidence type="ECO:0000313" key="8">
    <source>
        <dbReference type="Proteomes" id="UP001530377"/>
    </source>
</evidence>
<dbReference type="AlphaFoldDB" id="A0ABD3SGZ6"/>
<dbReference type="Proteomes" id="UP001530377">
    <property type="component" value="Unassembled WGS sequence"/>
</dbReference>
<comment type="caution">
    <text evidence="7">The sequence shown here is derived from an EMBL/GenBank/DDBJ whole genome shotgun (WGS) entry which is preliminary data.</text>
</comment>
<feature type="domain" description="FAD dependent oxidoreductase" evidence="3">
    <location>
        <begin position="102"/>
        <end position="488"/>
    </location>
</feature>
<dbReference type="PANTHER" id="PTHR43757">
    <property type="entry name" value="AMINOMETHYLTRANSFERASE"/>
    <property type="match status" value="1"/>
</dbReference>
<dbReference type="EMBL" id="JALLPB020000034">
    <property type="protein sequence ID" value="KAL3823567.1"/>
    <property type="molecule type" value="Genomic_DNA"/>
</dbReference>
<evidence type="ECO:0000256" key="1">
    <source>
        <dbReference type="ARBA" id="ARBA00008609"/>
    </source>
</evidence>
<dbReference type="InterPro" id="IPR006222">
    <property type="entry name" value="GCVT_N"/>
</dbReference>
<gene>
    <name evidence="7" type="ORF">ACHAXA_002908</name>
</gene>
<dbReference type="Gene3D" id="3.30.1360.120">
    <property type="entry name" value="Probable tRNA modification gtpase trme, domain 1"/>
    <property type="match status" value="1"/>
</dbReference>
<dbReference type="InterPro" id="IPR036188">
    <property type="entry name" value="FAD/NAD-bd_sf"/>
</dbReference>
<dbReference type="SUPFAM" id="SSF51905">
    <property type="entry name" value="FAD/NAD(P)-binding domain"/>
    <property type="match status" value="1"/>
</dbReference>
<feature type="domain" description="Aminomethyltransferase C-terminal" evidence="5">
    <location>
        <begin position="874"/>
        <end position="961"/>
    </location>
</feature>
<evidence type="ECO:0000256" key="2">
    <source>
        <dbReference type="SAM" id="MobiDB-lite"/>
    </source>
</evidence>
<accession>A0ABD3SGZ6</accession>